<accession>A0ACB7SME2</accession>
<dbReference type="Proteomes" id="UP000821845">
    <property type="component" value="Chromosome 3"/>
</dbReference>
<dbReference type="EMBL" id="CM023483">
    <property type="protein sequence ID" value="KAH6936136.1"/>
    <property type="molecule type" value="Genomic_DNA"/>
</dbReference>
<keyword evidence="2" id="KW-1185">Reference proteome</keyword>
<evidence type="ECO:0000313" key="2">
    <source>
        <dbReference type="Proteomes" id="UP000821845"/>
    </source>
</evidence>
<proteinExistence type="predicted"/>
<gene>
    <name evidence="1" type="ORF">HPB50_013766</name>
</gene>
<reference evidence="1" key="1">
    <citation type="submission" date="2020-05" db="EMBL/GenBank/DDBJ databases">
        <title>Large-scale comparative analyses of tick genomes elucidate their genetic diversity and vector capacities.</title>
        <authorList>
            <person name="Jia N."/>
            <person name="Wang J."/>
            <person name="Shi W."/>
            <person name="Du L."/>
            <person name="Sun Y."/>
            <person name="Zhan W."/>
            <person name="Jiang J."/>
            <person name="Wang Q."/>
            <person name="Zhang B."/>
            <person name="Ji P."/>
            <person name="Sakyi L.B."/>
            <person name="Cui X."/>
            <person name="Yuan T."/>
            <person name="Jiang B."/>
            <person name="Yang W."/>
            <person name="Lam T.T.-Y."/>
            <person name="Chang Q."/>
            <person name="Ding S."/>
            <person name="Wang X."/>
            <person name="Zhu J."/>
            <person name="Ruan X."/>
            <person name="Zhao L."/>
            <person name="Wei J."/>
            <person name="Que T."/>
            <person name="Du C."/>
            <person name="Cheng J."/>
            <person name="Dai P."/>
            <person name="Han X."/>
            <person name="Huang E."/>
            <person name="Gao Y."/>
            <person name="Liu J."/>
            <person name="Shao H."/>
            <person name="Ye R."/>
            <person name="Li L."/>
            <person name="Wei W."/>
            <person name="Wang X."/>
            <person name="Wang C."/>
            <person name="Yang T."/>
            <person name="Huo Q."/>
            <person name="Li W."/>
            <person name="Guo W."/>
            <person name="Chen H."/>
            <person name="Zhou L."/>
            <person name="Ni X."/>
            <person name="Tian J."/>
            <person name="Zhou Y."/>
            <person name="Sheng Y."/>
            <person name="Liu T."/>
            <person name="Pan Y."/>
            <person name="Xia L."/>
            <person name="Li J."/>
            <person name="Zhao F."/>
            <person name="Cao W."/>
        </authorList>
    </citation>
    <scope>NUCLEOTIDE SEQUENCE</scope>
    <source>
        <strain evidence="1">Hyas-2018</strain>
    </source>
</reference>
<evidence type="ECO:0000313" key="1">
    <source>
        <dbReference type="EMBL" id="KAH6936136.1"/>
    </source>
</evidence>
<sequence length="132" mass="13872">MVKEQQQRNGNADRSATIRLPAAPITCYPKPPCGESARSTLGLLLMRAVCFTAWLLCQPPLSSTPSAQPPGCVLCEEEESWAEREGGSAACASAAAGAACLRNKNARGMTTAAGGEPTPTRNRARCPSRARL</sequence>
<organism evidence="1 2">
    <name type="scientific">Hyalomma asiaticum</name>
    <name type="common">Tick</name>
    <dbReference type="NCBI Taxonomy" id="266040"/>
    <lineage>
        <taxon>Eukaryota</taxon>
        <taxon>Metazoa</taxon>
        <taxon>Ecdysozoa</taxon>
        <taxon>Arthropoda</taxon>
        <taxon>Chelicerata</taxon>
        <taxon>Arachnida</taxon>
        <taxon>Acari</taxon>
        <taxon>Parasitiformes</taxon>
        <taxon>Ixodida</taxon>
        <taxon>Ixodoidea</taxon>
        <taxon>Ixodidae</taxon>
        <taxon>Hyalomminae</taxon>
        <taxon>Hyalomma</taxon>
    </lineage>
</organism>
<name>A0ACB7SME2_HYAAI</name>
<protein>
    <submittedName>
        <fullName evidence="1">Uncharacterized protein</fullName>
    </submittedName>
</protein>
<comment type="caution">
    <text evidence="1">The sequence shown here is derived from an EMBL/GenBank/DDBJ whole genome shotgun (WGS) entry which is preliminary data.</text>
</comment>